<dbReference type="InterPro" id="IPR058637">
    <property type="entry name" value="YknX-like_C"/>
</dbReference>
<dbReference type="Gene3D" id="2.40.420.20">
    <property type="match status" value="1"/>
</dbReference>
<keyword evidence="4" id="KW-0472">Membrane</keyword>
<dbReference type="EMBL" id="JAFFQI010000162">
    <property type="protein sequence ID" value="MCD0265065.1"/>
    <property type="molecule type" value="Genomic_DNA"/>
</dbReference>
<dbReference type="InterPro" id="IPR050465">
    <property type="entry name" value="UPF0194_transport"/>
</dbReference>
<keyword evidence="7" id="KW-1185">Reference proteome</keyword>
<dbReference type="Proteomes" id="UP001430396">
    <property type="component" value="Unassembled WGS sequence"/>
</dbReference>
<sequence length="421" mass="46681">MANKPSSGAGMDRRIVPTRKRLWRRVGIAVGILASLWLGWALLPGGVRVASEDIQTATVTDGVFHDDVAVRARAEPLNSIVLDSMEEGRVEEVVATDGSIVSKGELLFRLSNPMRNLALLERQAEIAQQISNRSTLRETQESLRSAYVRRIADLEYELDRDGKRLARFEELASQKYVSESELETARDSHAQLARQIRLEGERHRAEIEVSRQALTQLDEAIGRMQAGLTLVNNTLDGLAVRSPTDGRLTGMKLQVGQTVTMGQHIGRIDDPNLFKLSTLVDEYYLSRISIEQPGVVRMEGREYPVKVSAIFPQVKDGRFSVELVFASEQPKSLRPGQGVDLRITMGQPKKARTLPNGAYMNDTGGTWVFVVDGGHARRRDIRIGQRSNNQVEVLAGLEPGERVITSSYVPFGDAKSLAINE</sequence>
<feature type="domain" description="YknX-like C-terminal permuted SH3-like" evidence="5">
    <location>
        <begin position="352"/>
        <end position="406"/>
    </location>
</feature>
<protein>
    <submittedName>
        <fullName evidence="6">Efflux RND transporter periplasmic adaptor subunit</fullName>
    </submittedName>
</protein>
<dbReference type="Gene3D" id="1.10.287.470">
    <property type="entry name" value="Helix hairpin bin"/>
    <property type="match status" value="1"/>
</dbReference>
<dbReference type="Gene3D" id="2.40.30.170">
    <property type="match status" value="1"/>
</dbReference>
<dbReference type="PANTHER" id="PTHR32347">
    <property type="entry name" value="EFFLUX SYSTEM COMPONENT YKNX-RELATED"/>
    <property type="match status" value="1"/>
</dbReference>
<proteinExistence type="inferred from homology"/>
<dbReference type="SUPFAM" id="SSF111369">
    <property type="entry name" value="HlyD-like secretion proteins"/>
    <property type="match status" value="1"/>
</dbReference>
<dbReference type="InterPro" id="IPR006143">
    <property type="entry name" value="RND_pump_MFP"/>
</dbReference>
<keyword evidence="4" id="KW-0812">Transmembrane</keyword>
<feature type="transmembrane region" description="Helical" evidence="4">
    <location>
        <begin position="22"/>
        <end position="43"/>
    </location>
</feature>
<evidence type="ECO:0000256" key="4">
    <source>
        <dbReference type="SAM" id="Phobius"/>
    </source>
</evidence>
<reference evidence="6" key="1">
    <citation type="submission" date="2021-02" db="EMBL/GenBank/DDBJ databases">
        <title>Copper resistance gene diversity in local Xanthomonas species at agrochemical polluted sites in Trinidad, Trinidad and Tobago.</title>
        <authorList>
            <person name="Ramnarine S.D.B.J."/>
            <person name="Ramsubhag A."/>
            <person name="Jayaraman J."/>
        </authorList>
    </citation>
    <scope>NUCLEOTIDE SEQUENCE</scope>
    <source>
        <strain evidence="6">CaNP6A</strain>
    </source>
</reference>
<dbReference type="PANTHER" id="PTHR32347:SF23">
    <property type="entry name" value="BLL5650 PROTEIN"/>
    <property type="match status" value="1"/>
</dbReference>
<keyword evidence="4" id="KW-1133">Transmembrane helix</keyword>
<dbReference type="RefSeq" id="WP_230434110.1">
    <property type="nucleotide sequence ID" value="NZ_JAFFQH010000146.1"/>
</dbReference>
<evidence type="ECO:0000313" key="6">
    <source>
        <dbReference type="EMBL" id="MCD0265065.1"/>
    </source>
</evidence>
<evidence type="ECO:0000313" key="7">
    <source>
        <dbReference type="Proteomes" id="UP001430396"/>
    </source>
</evidence>
<dbReference type="Pfam" id="PF25989">
    <property type="entry name" value="YknX_C"/>
    <property type="match status" value="1"/>
</dbReference>
<evidence type="ECO:0000259" key="5">
    <source>
        <dbReference type="Pfam" id="PF25989"/>
    </source>
</evidence>
<accession>A0ABS8NPS5</accession>
<evidence type="ECO:0000256" key="1">
    <source>
        <dbReference type="ARBA" id="ARBA00004196"/>
    </source>
</evidence>
<dbReference type="NCBIfam" id="TIGR01730">
    <property type="entry name" value="RND_mfp"/>
    <property type="match status" value="1"/>
</dbReference>
<gene>
    <name evidence="6" type="ORF">JWH11_01140</name>
</gene>
<name>A0ABS8NPS5_9XANT</name>
<dbReference type="Gene3D" id="2.40.50.100">
    <property type="match status" value="1"/>
</dbReference>
<evidence type="ECO:0000256" key="3">
    <source>
        <dbReference type="ARBA" id="ARBA00023054"/>
    </source>
</evidence>
<organism evidence="6 7">
    <name type="scientific">Xanthomonas melonis</name>
    <dbReference type="NCBI Taxonomy" id="56456"/>
    <lineage>
        <taxon>Bacteria</taxon>
        <taxon>Pseudomonadati</taxon>
        <taxon>Pseudomonadota</taxon>
        <taxon>Gammaproteobacteria</taxon>
        <taxon>Lysobacterales</taxon>
        <taxon>Lysobacteraceae</taxon>
        <taxon>Xanthomonas</taxon>
    </lineage>
</organism>
<comment type="caution">
    <text evidence="6">The sequence shown here is derived from an EMBL/GenBank/DDBJ whole genome shotgun (WGS) entry which is preliminary data.</text>
</comment>
<comment type="subcellular location">
    <subcellularLocation>
        <location evidence="1">Cell envelope</location>
    </subcellularLocation>
</comment>
<keyword evidence="3" id="KW-0175">Coiled coil</keyword>
<comment type="similarity">
    <text evidence="2">Belongs to the membrane fusion protein (MFP) (TC 8.A.1) family.</text>
</comment>
<evidence type="ECO:0000256" key="2">
    <source>
        <dbReference type="ARBA" id="ARBA00009477"/>
    </source>
</evidence>